<evidence type="ECO:0000313" key="2">
    <source>
        <dbReference type="Proteomes" id="UP000886501"/>
    </source>
</evidence>
<reference evidence="1" key="2">
    <citation type="journal article" date="2020" name="Nat. Commun.">
        <title>Large-scale genome sequencing of mycorrhizal fungi provides insights into the early evolution of symbiotic traits.</title>
        <authorList>
            <person name="Miyauchi S."/>
            <person name="Kiss E."/>
            <person name="Kuo A."/>
            <person name="Drula E."/>
            <person name="Kohler A."/>
            <person name="Sanchez-Garcia M."/>
            <person name="Morin E."/>
            <person name="Andreopoulos B."/>
            <person name="Barry K.W."/>
            <person name="Bonito G."/>
            <person name="Buee M."/>
            <person name="Carver A."/>
            <person name="Chen C."/>
            <person name="Cichocki N."/>
            <person name="Clum A."/>
            <person name="Culley D."/>
            <person name="Crous P.W."/>
            <person name="Fauchery L."/>
            <person name="Girlanda M."/>
            <person name="Hayes R.D."/>
            <person name="Keri Z."/>
            <person name="LaButti K."/>
            <person name="Lipzen A."/>
            <person name="Lombard V."/>
            <person name="Magnuson J."/>
            <person name="Maillard F."/>
            <person name="Murat C."/>
            <person name="Nolan M."/>
            <person name="Ohm R.A."/>
            <person name="Pangilinan J."/>
            <person name="Pereira M.F."/>
            <person name="Perotto S."/>
            <person name="Peter M."/>
            <person name="Pfister S."/>
            <person name="Riley R."/>
            <person name="Sitrit Y."/>
            <person name="Stielow J.B."/>
            <person name="Szollosi G."/>
            <person name="Zifcakova L."/>
            <person name="Stursova M."/>
            <person name="Spatafora J.W."/>
            <person name="Tedersoo L."/>
            <person name="Vaario L.M."/>
            <person name="Yamada A."/>
            <person name="Yan M."/>
            <person name="Wang P."/>
            <person name="Xu J."/>
            <person name="Bruns T."/>
            <person name="Baldrian P."/>
            <person name="Vilgalys R."/>
            <person name="Dunand C."/>
            <person name="Henrissat B."/>
            <person name="Grigoriev I.V."/>
            <person name="Hibbett D."/>
            <person name="Nagy L.G."/>
            <person name="Martin F.M."/>
        </authorList>
    </citation>
    <scope>NUCLEOTIDE SEQUENCE</scope>
    <source>
        <strain evidence="1">P2</strain>
    </source>
</reference>
<organism evidence="1 2">
    <name type="scientific">Thelephora ganbajun</name>
    <name type="common">Ganba fungus</name>
    <dbReference type="NCBI Taxonomy" id="370292"/>
    <lineage>
        <taxon>Eukaryota</taxon>
        <taxon>Fungi</taxon>
        <taxon>Dikarya</taxon>
        <taxon>Basidiomycota</taxon>
        <taxon>Agaricomycotina</taxon>
        <taxon>Agaricomycetes</taxon>
        <taxon>Thelephorales</taxon>
        <taxon>Thelephoraceae</taxon>
        <taxon>Thelephora</taxon>
    </lineage>
</organism>
<proteinExistence type="predicted"/>
<accession>A0ACB6YZT7</accession>
<sequence>MTLKNNHTFVSPRNQRITHLDSRPHMKYGQPTKDSYGLDYPTMSSLINAVISQKDNKFPCRQFMSGCSFDNIVWQQAIGALMNQDHSRCTHSLADEEKVLFDLVSAGLINHQEFDEPHKWLLRSIRYSAVVADHLWSLYEAEHKRNDRVEVELHALKGQVNLLSSCLLAVDHFSFDANKKVNTELEKDGDKHNALVQFVGNHSSQLELHHRGLLSLHDRMCTCNMSSKSPVDGSGEAPSFSSPSTPRCENSPSPPVIAVEPEEAPIVAPVENEVPIPVVPPSPAPCRTVVESSMTLQVIHEDEAREIEDRIVGAWQRQGADNVTPTTLIGSESSKNFGPSCVEPAMASTPEWLPTQSLEARGYQMLSVMRAVTLMLNATVSARLLSSDHVGRELQLIFLVSQEEFDSLLSGELEAEGTSRTLQHQPDFSDSHQWIQFHSSDRHMVLYFDPITKQVWGEDSVSKSDSHMEDFGDDKISAAARLVDILDSFEAPRGPAIPSQLQTQAPDHSDPSGSCRPHDVVRSDTDSEPHFLAAEKGKQLANLHVPMSEDEPSSDEGGVSRGSTTPMLHTATRDHPCQDCAVFGE</sequence>
<protein>
    <submittedName>
        <fullName evidence="1">Uncharacterized protein</fullName>
    </submittedName>
</protein>
<dbReference type="Proteomes" id="UP000886501">
    <property type="component" value="Unassembled WGS sequence"/>
</dbReference>
<gene>
    <name evidence="1" type="ORF">BDM02DRAFT_3192647</name>
</gene>
<name>A0ACB6YZT7_THEGA</name>
<comment type="caution">
    <text evidence="1">The sequence shown here is derived from an EMBL/GenBank/DDBJ whole genome shotgun (WGS) entry which is preliminary data.</text>
</comment>
<keyword evidence="2" id="KW-1185">Reference proteome</keyword>
<evidence type="ECO:0000313" key="1">
    <source>
        <dbReference type="EMBL" id="KAF9642807.1"/>
    </source>
</evidence>
<reference evidence="1" key="1">
    <citation type="submission" date="2019-10" db="EMBL/GenBank/DDBJ databases">
        <authorList>
            <consortium name="DOE Joint Genome Institute"/>
            <person name="Kuo A."/>
            <person name="Miyauchi S."/>
            <person name="Kiss E."/>
            <person name="Drula E."/>
            <person name="Kohler A."/>
            <person name="Sanchez-Garcia M."/>
            <person name="Andreopoulos B."/>
            <person name="Barry K.W."/>
            <person name="Bonito G."/>
            <person name="Buee M."/>
            <person name="Carver A."/>
            <person name="Chen C."/>
            <person name="Cichocki N."/>
            <person name="Clum A."/>
            <person name="Culley D."/>
            <person name="Crous P.W."/>
            <person name="Fauchery L."/>
            <person name="Girlanda M."/>
            <person name="Hayes R."/>
            <person name="Keri Z."/>
            <person name="Labutti K."/>
            <person name="Lipzen A."/>
            <person name="Lombard V."/>
            <person name="Magnuson J."/>
            <person name="Maillard F."/>
            <person name="Morin E."/>
            <person name="Murat C."/>
            <person name="Nolan M."/>
            <person name="Ohm R."/>
            <person name="Pangilinan J."/>
            <person name="Pereira M."/>
            <person name="Perotto S."/>
            <person name="Peter M."/>
            <person name="Riley R."/>
            <person name="Sitrit Y."/>
            <person name="Stielow B."/>
            <person name="Szollosi G."/>
            <person name="Zifcakova L."/>
            <person name="Stursova M."/>
            <person name="Spatafora J.W."/>
            <person name="Tedersoo L."/>
            <person name="Vaario L.-M."/>
            <person name="Yamada A."/>
            <person name="Yan M."/>
            <person name="Wang P."/>
            <person name="Xu J."/>
            <person name="Bruns T."/>
            <person name="Baldrian P."/>
            <person name="Vilgalys R."/>
            <person name="Henrissat B."/>
            <person name="Grigoriev I.V."/>
            <person name="Hibbett D."/>
            <person name="Nagy L.G."/>
            <person name="Martin F.M."/>
        </authorList>
    </citation>
    <scope>NUCLEOTIDE SEQUENCE</scope>
    <source>
        <strain evidence="1">P2</strain>
    </source>
</reference>
<dbReference type="EMBL" id="MU118350">
    <property type="protein sequence ID" value="KAF9642807.1"/>
    <property type="molecule type" value="Genomic_DNA"/>
</dbReference>